<sequence length="285" mass="31833">METALLIAQHTHAYSEVMDVICVVVPAKNEGGRITTVLQNLGTLPIDHIILVANGSKDSTMREALAMRLPKLQIIYFHECLGIDTPRAVGAKAALALGSDVVVFVDGDMVGTFNENLMELVDGVLLKHMDMALTNCYPSPPRHIERYNPTFQWRLNLNKELGLDKKINLASPAHGPHAVSRRLLETISLRELAVPPVTMALARLNKLKIDIATTIPHYRLGSSVKNQIHTNKIIDTIVGDCLEAIAAFHDQSRNRQWQTKTYLGYHIERRFDLLDLFLSEKPCSK</sequence>
<accession>A0A517E0Z2</accession>
<organism evidence="2 3">
    <name type="scientific">Sporomusa termitida</name>
    <dbReference type="NCBI Taxonomy" id="2377"/>
    <lineage>
        <taxon>Bacteria</taxon>
        <taxon>Bacillati</taxon>
        <taxon>Bacillota</taxon>
        <taxon>Negativicutes</taxon>
        <taxon>Selenomonadales</taxon>
        <taxon>Sporomusaceae</taxon>
        <taxon>Sporomusa</taxon>
    </lineage>
</organism>
<evidence type="ECO:0000313" key="3">
    <source>
        <dbReference type="Proteomes" id="UP000320776"/>
    </source>
</evidence>
<dbReference type="SUPFAM" id="SSF53448">
    <property type="entry name" value="Nucleotide-diphospho-sugar transferases"/>
    <property type="match status" value="1"/>
</dbReference>
<keyword evidence="3" id="KW-1185">Reference proteome</keyword>
<protein>
    <recommendedName>
        <fullName evidence="1">Glycosyltransferase 2-like domain-containing protein</fullName>
    </recommendedName>
</protein>
<feature type="domain" description="Glycosyltransferase 2-like" evidence="1">
    <location>
        <begin position="22"/>
        <end position="185"/>
    </location>
</feature>
<evidence type="ECO:0000259" key="1">
    <source>
        <dbReference type="Pfam" id="PF00535"/>
    </source>
</evidence>
<dbReference type="CDD" id="cd00761">
    <property type="entry name" value="Glyco_tranf_GTA_type"/>
    <property type="match status" value="1"/>
</dbReference>
<evidence type="ECO:0000313" key="2">
    <source>
        <dbReference type="EMBL" id="QDR83273.1"/>
    </source>
</evidence>
<dbReference type="Proteomes" id="UP000320776">
    <property type="component" value="Chromosome"/>
</dbReference>
<gene>
    <name evidence="2" type="ORF">SPTER_47550</name>
</gene>
<proteinExistence type="predicted"/>
<reference evidence="2 3" key="1">
    <citation type="submission" date="2019-02" db="EMBL/GenBank/DDBJ databases">
        <title>Closed genome of Sporomusa termitida DSM 4440.</title>
        <authorList>
            <person name="Poehlein A."/>
            <person name="Daniel R."/>
        </authorList>
    </citation>
    <scope>NUCLEOTIDE SEQUENCE [LARGE SCALE GENOMIC DNA]</scope>
    <source>
        <strain evidence="2 3">DSM 4440</strain>
    </source>
</reference>
<dbReference type="Pfam" id="PF00535">
    <property type="entry name" value="Glycos_transf_2"/>
    <property type="match status" value="1"/>
</dbReference>
<dbReference type="InterPro" id="IPR029044">
    <property type="entry name" value="Nucleotide-diphossugar_trans"/>
</dbReference>
<dbReference type="InterPro" id="IPR001173">
    <property type="entry name" value="Glyco_trans_2-like"/>
</dbReference>
<dbReference type="KEGG" id="sted:SPTER_47550"/>
<dbReference type="Gene3D" id="3.90.550.10">
    <property type="entry name" value="Spore Coat Polysaccharide Biosynthesis Protein SpsA, Chain A"/>
    <property type="match status" value="1"/>
</dbReference>
<name>A0A517E0Z2_9FIRM</name>
<dbReference type="AlphaFoldDB" id="A0A517E0Z2"/>
<dbReference type="EMBL" id="CP036259">
    <property type="protein sequence ID" value="QDR83273.1"/>
    <property type="molecule type" value="Genomic_DNA"/>
</dbReference>